<sequence>QYIREVTGHVLISHVDVKKSQVQVLVLKPCQLEVPVDVSAVGVPVPQIPVMMLLVGGDGHATVRADAYLASGRVGCVLAGGGLGENQEDGEQESRQECQRSPQVAGHCSPSLDQRHCLASLHHITPPSLEIGLVLLGWRHSGALWKLSSEQVVHETPGSSSAVPGRPINHDSRGDALDQIDSFNITGNDDEVLRFSTLGPEKRR</sequence>
<organism evidence="1">
    <name type="scientific">Lygus hesperus</name>
    <name type="common">Western plant bug</name>
    <dbReference type="NCBI Taxonomy" id="30085"/>
    <lineage>
        <taxon>Eukaryota</taxon>
        <taxon>Metazoa</taxon>
        <taxon>Ecdysozoa</taxon>
        <taxon>Arthropoda</taxon>
        <taxon>Hexapoda</taxon>
        <taxon>Insecta</taxon>
        <taxon>Pterygota</taxon>
        <taxon>Neoptera</taxon>
        <taxon>Paraneoptera</taxon>
        <taxon>Hemiptera</taxon>
        <taxon>Heteroptera</taxon>
        <taxon>Panheteroptera</taxon>
        <taxon>Cimicomorpha</taxon>
        <taxon>Miridae</taxon>
        <taxon>Mirini</taxon>
        <taxon>Lygus</taxon>
    </lineage>
</organism>
<dbReference type="AlphaFoldDB" id="A0A146M7V1"/>
<reference evidence="1" key="1">
    <citation type="journal article" date="2016" name="Gigascience">
        <title>De novo construction of an expanded transcriptome assembly for the western tarnished plant bug, Lygus hesperus.</title>
        <authorList>
            <person name="Tassone E.E."/>
            <person name="Geib S.M."/>
            <person name="Hall B."/>
            <person name="Fabrick J.A."/>
            <person name="Brent C.S."/>
            <person name="Hull J.J."/>
        </authorList>
    </citation>
    <scope>NUCLEOTIDE SEQUENCE</scope>
</reference>
<accession>A0A146M7V1</accession>
<gene>
    <name evidence="1" type="ORF">g.85463</name>
</gene>
<feature type="non-terminal residue" evidence="1">
    <location>
        <position position="1"/>
    </location>
</feature>
<proteinExistence type="predicted"/>
<evidence type="ECO:0000313" key="1">
    <source>
        <dbReference type="EMBL" id="JAQ15122.1"/>
    </source>
</evidence>
<name>A0A146M7V1_LYGHE</name>
<protein>
    <submittedName>
        <fullName evidence="1">Uncharacterized protein</fullName>
    </submittedName>
</protein>
<dbReference type="EMBL" id="GDHC01003507">
    <property type="protein sequence ID" value="JAQ15122.1"/>
    <property type="molecule type" value="Transcribed_RNA"/>
</dbReference>